<evidence type="ECO:0000256" key="3">
    <source>
        <dbReference type="ARBA" id="ARBA00022483"/>
    </source>
</evidence>
<dbReference type="InterPro" id="IPR048630">
    <property type="entry name" value="Sec8_M"/>
</dbReference>
<keyword evidence="10" id="KW-1185">Reference proteome</keyword>
<dbReference type="Proteomes" id="UP001367676">
    <property type="component" value="Unassembled WGS sequence"/>
</dbReference>
<dbReference type="GO" id="GO:0006893">
    <property type="term" value="P:Golgi to plasma membrane transport"/>
    <property type="evidence" value="ECO:0007669"/>
    <property type="project" value="TreeGrafter"/>
</dbReference>
<evidence type="ECO:0000313" key="9">
    <source>
        <dbReference type="EMBL" id="KAK7598186.1"/>
    </source>
</evidence>
<dbReference type="GO" id="GO:0006612">
    <property type="term" value="P:protein targeting to membrane"/>
    <property type="evidence" value="ECO:0007669"/>
    <property type="project" value="UniProtKB-UniRule"/>
</dbReference>
<keyword evidence="4 5" id="KW-0653">Protein transport</keyword>
<evidence type="ECO:0000256" key="2">
    <source>
        <dbReference type="ARBA" id="ARBA00022448"/>
    </source>
</evidence>
<evidence type="ECO:0000256" key="4">
    <source>
        <dbReference type="ARBA" id="ARBA00022927"/>
    </source>
</evidence>
<dbReference type="GO" id="GO:0090522">
    <property type="term" value="P:vesicle tethering involved in exocytosis"/>
    <property type="evidence" value="ECO:0007669"/>
    <property type="project" value="UniProtKB-UniRule"/>
</dbReference>
<dbReference type="GO" id="GO:0006904">
    <property type="term" value="P:vesicle docking involved in exocytosis"/>
    <property type="evidence" value="ECO:0007669"/>
    <property type="project" value="InterPro"/>
</dbReference>
<evidence type="ECO:0000259" key="7">
    <source>
        <dbReference type="Pfam" id="PF04048"/>
    </source>
</evidence>
<sequence>MDSIQPPTKPPRGVKNAKETSGLLMTVIRTLSTSDSNEQRDQIRIKIEKEYKESNQGLQELVADHHNDLTKVMNLFGRLSTLVSQERTKILATKENLVACKKLLTCRRDGLKKLCLENIEYKYTLQFLEEIEEMKDVPSQVVNCFSKKDHLAATKMLVSSINIAENALKDVVGLQELKSELQLKKQELYTKLVAEVKEQIYVRAPQEIVALTRQGSARDSTDQSSPSALNSDKKTPLKRSQFRLEVPGSAKHNKIPKSNTIEYSDDIYFVVSNLIECVVLLDKVPEFLEELKQNIQRDLKDLIARTTKDLSSAESPTVLLEFLQIVTEQFKKVLDMHKLIFETLSKKQRSNSIYDLRDVWLKMQSVLQQLLSEYLDVDSVKKIEQPTTENPTVGGSGEQYDISSFFTRKKYQRTVKGTLFKFADSAQTDGSYLVSKLYEREKMNERHLLCKPSSSYITQIFLPLSKFSEDVEQIVNGGSSDQSSKLMAFLNEIISKVFLGKRYEEVVGGASPASDKEGSSTPLARELNGTVQNTPSPLLTASSIVMFED</sequence>
<evidence type="ECO:0000259" key="8">
    <source>
        <dbReference type="Pfam" id="PF20652"/>
    </source>
</evidence>
<feature type="domain" description="Exocyst complex component Sec8 N-terminal" evidence="7">
    <location>
        <begin position="51"/>
        <end position="141"/>
    </location>
</feature>
<dbReference type="GO" id="GO:0000145">
    <property type="term" value="C:exocyst"/>
    <property type="evidence" value="ECO:0007669"/>
    <property type="project" value="UniProtKB-UniRule"/>
</dbReference>
<dbReference type="PANTHER" id="PTHR14146:SF0">
    <property type="entry name" value="EXOCYST COMPLEX COMPONENT 4"/>
    <property type="match status" value="1"/>
</dbReference>
<dbReference type="InterPro" id="IPR007191">
    <property type="entry name" value="Sec8_exocyst_N"/>
</dbReference>
<dbReference type="AlphaFoldDB" id="A0AAN9TJX4"/>
<proteinExistence type="inferred from homology"/>
<dbReference type="GO" id="GO:0007268">
    <property type="term" value="P:chemical synaptic transmission"/>
    <property type="evidence" value="ECO:0007669"/>
    <property type="project" value="TreeGrafter"/>
</dbReference>
<evidence type="ECO:0000256" key="5">
    <source>
        <dbReference type="RuleBase" id="RU367079"/>
    </source>
</evidence>
<organism evidence="9 10">
    <name type="scientific">Parthenolecanium corni</name>
    <dbReference type="NCBI Taxonomy" id="536013"/>
    <lineage>
        <taxon>Eukaryota</taxon>
        <taxon>Metazoa</taxon>
        <taxon>Ecdysozoa</taxon>
        <taxon>Arthropoda</taxon>
        <taxon>Hexapoda</taxon>
        <taxon>Insecta</taxon>
        <taxon>Pterygota</taxon>
        <taxon>Neoptera</taxon>
        <taxon>Paraneoptera</taxon>
        <taxon>Hemiptera</taxon>
        <taxon>Sternorrhyncha</taxon>
        <taxon>Coccoidea</taxon>
        <taxon>Coccidae</taxon>
        <taxon>Parthenolecanium</taxon>
    </lineage>
</organism>
<evidence type="ECO:0000313" key="10">
    <source>
        <dbReference type="Proteomes" id="UP001367676"/>
    </source>
</evidence>
<dbReference type="GO" id="GO:0032584">
    <property type="term" value="C:growth cone membrane"/>
    <property type="evidence" value="ECO:0007669"/>
    <property type="project" value="TreeGrafter"/>
</dbReference>
<dbReference type="Pfam" id="PF20652">
    <property type="entry name" value="Sec8_C"/>
    <property type="match status" value="1"/>
</dbReference>
<accession>A0AAN9TJX4</accession>
<dbReference type="EMBL" id="JBBCAQ010000014">
    <property type="protein sequence ID" value="KAK7598186.1"/>
    <property type="molecule type" value="Genomic_DNA"/>
</dbReference>
<gene>
    <name evidence="9" type="ORF">V9T40_006421</name>
</gene>
<protein>
    <recommendedName>
        <fullName evidence="5">Exocyst complex component Sec8</fullName>
    </recommendedName>
</protein>
<dbReference type="Pfam" id="PF04048">
    <property type="entry name" value="Sec8_N"/>
    <property type="match status" value="1"/>
</dbReference>
<dbReference type="InterPro" id="IPR039682">
    <property type="entry name" value="Sec8/EXOC4"/>
</dbReference>
<dbReference type="GO" id="GO:0015031">
    <property type="term" value="P:protein transport"/>
    <property type="evidence" value="ECO:0007669"/>
    <property type="project" value="UniProtKB-KW"/>
</dbReference>
<reference evidence="9 10" key="1">
    <citation type="submission" date="2024-03" db="EMBL/GenBank/DDBJ databases">
        <title>Adaptation during the transition from Ophiocordyceps entomopathogen to insect associate is accompanied by gene loss and intensified selection.</title>
        <authorList>
            <person name="Ward C.M."/>
            <person name="Onetto C.A."/>
            <person name="Borneman A.R."/>
        </authorList>
    </citation>
    <scope>NUCLEOTIDE SEQUENCE [LARGE SCALE GENOMIC DNA]</scope>
    <source>
        <strain evidence="9">AWRI1</strain>
        <tissue evidence="9">Single Adult Female</tissue>
    </source>
</reference>
<comment type="similarity">
    <text evidence="1 5">Belongs to the SEC8 family.</text>
</comment>
<comment type="caution">
    <text evidence="9">The sequence shown here is derived from an EMBL/GenBank/DDBJ whole genome shotgun (WGS) entry which is preliminary data.</text>
</comment>
<evidence type="ECO:0000256" key="6">
    <source>
        <dbReference type="SAM" id="MobiDB-lite"/>
    </source>
</evidence>
<keyword evidence="2 5" id="KW-0813">Transport</keyword>
<keyword evidence="3 5" id="KW-0268">Exocytosis</keyword>
<feature type="region of interest" description="Disordered" evidence="6">
    <location>
        <begin position="509"/>
        <end position="530"/>
    </location>
</feature>
<feature type="region of interest" description="Disordered" evidence="6">
    <location>
        <begin position="213"/>
        <end position="242"/>
    </location>
</feature>
<comment type="function">
    <text evidence="5">Component of the exocyst complex involved in the docking of exocytic vesicles with fusion sites on the plasma membrane.</text>
</comment>
<evidence type="ECO:0000256" key="1">
    <source>
        <dbReference type="ARBA" id="ARBA00010470"/>
    </source>
</evidence>
<dbReference type="PANTHER" id="PTHR14146">
    <property type="entry name" value="EXOCYST COMPLEX COMPONENT 4"/>
    <property type="match status" value="1"/>
</dbReference>
<name>A0AAN9TJX4_9HEMI</name>
<feature type="domain" description="Exocyst complex component Sec8 middle helical bundle" evidence="8">
    <location>
        <begin position="312"/>
        <end position="429"/>
    </location>
</feature>
<dbReference type="GO" id="GO:0045202">
    <property type="term" value="C:synapse"/>
    <property type="evidence" value="ECO:0007669"/>
    <property type="project" value="TreeGrafter"/>
</dbReference>
<feature type="compositionally biased region" description="Polar residues" evidence="6">
    <location>
        <begin position="213"/>
        <end position="230"/>
    </location>
</feature>